<keyword evidence="8" id="KW-1185">Reference proteome</keyword>
<dbReference type="OrthoDB" id="7838578at2"/>
<dbReference type="RefSeq" id="WP_090269239.1">
    <property type="nucleotide sequence ID" value="NZ_FOEP01000004.1"/>
</dbReference>
<sequence length="367" mass="39908">MYVTPRPLHEDDPLFPVRLASIAVIGLACIQLFQPAIPPLLIALPVGLLAAQRKAFNPAKAFGGPIAFIVIIWLMTALVLVTRDLPVLMLTLIFIIYFLAFFITRMTGSPIGMLVLIAASLMSIMGMKQRVMIFYFRDGFIQGALIALIAIPILYWLLPPRTQHVHEDENRPAYGHFVAGALIRAVVMMGMTFWLYAVLPAQDMLLAVAAVFVLVFPTRKEAFAEAKERVYATVIGSGVGLLVLWLLAFSAHFMVLACLIFLAALFFGDRMIHGRHPAMVYQFALSATVALVAGALSTQSPGSAAMMRVGLTFGGAISATMLVALLEALLLKPLPEQPEASDELLADQPLLQPVTGVEQDPVRDIGL</sequence>
<feature type="transmembrane region" description="Helical" evidence="5">
    <location>
        <begin position="20"/>
        <end position="49"/>
    </location>
</feature>
<feature type="transmembrane region" description="Helical" evidence="5">
    <location>
        <begin position="111"/>
        <end position="127"/>
    </location>
</feature>
<dbReference type="PROSITE" id="PS51257">
    <property type="entry name" value="PROKAR_LIPOPROTEIN"/>
    <property type="match status" value="1"/>
</dbReference>
<feature type="transmembrane region" description="Helical" evidence="5">
    <location>
        <begin position="61"/>
        <end position="81"/>
    </location>
</feature>
<feature type="transmembrane region" description="Helical" evidence="5">
    <location>
        <begin position="279"/>
        <end position="297"/>
    </location>
</feature>
<dbReference type="AlphaFoldDB" id="A0A1H9DIQ7"/>
<dbReference type="STRING" id="657014.SAMN04488092_104148"/>
<reference evidence="7 8" key="1">
    <citation type="submission" date="2016-10" db="EMBL/GenBank/DDBJ databases">
        <authorList>
            <person name="de Groot N.N."/>
        </authorList>
    </citation>
    <scope>NUCLEOTIDE SEQUENCE [LARGE SCALE GENOMIC DNA]</scope>
    <source>
        <strain evidence="7 8">DSM 22007</strain>
    </source>
</reference>
<evidence type="ECO:0000256" key="4">
    <source>
        <dbReference type="ARBA" id="ARBA00023136"/>
    </source>
</evidence>
<evidence type="ECO:0000313" key="7">
    <source>
        <dbReference type="EMBL" id="SEQ12628.1"/>
    </source>
</evidence>
<dbReference type="InterPro" id="IPR049453">
    <property type="entry name" value="Memb_transporter_dom"/>
</dbReference>
<feature type="transmembrane region" description="Helical" evidence="5">
    <location>
        <begin position="230"/>
        <end position="247"/>
    </location>
</feature>
<gene>
    <name evidence="7" type="ORF">SAMN04488092_104148</name>
</gene>
<dbReference type="Proteomes" id="UP000198634">
    <property type="component" value="Unassembled WGS sequence"/>
</dbReference>
<feature type="transmembrane region" description="Helical" evidence="5">
    <location>
        <begin position="87"/>
        <end position="104"/>
    </location>
</feature>
<organism evidence="7 8">
    <name type="scientific">Thalassovita taeanensis</name>
    <dbReference type="NCBI Taxonomy" id="657014"/>
    <lineage>
        <taxon>Bacteria</taxon>
        <taxon>Pseudomonadati</taxon>
        <taxon>Pseudomonadota</taxon>
        <taxon>Alphaproteobacteria</taxon>
        <taxon>Rhodobacterales</taxon>
        <taxon>Roseobacteraceae</taxon>
        <taxon>Thalassovita</taxon>
    </lineage>
</organism>
<dbReference type="GO" id="GO:0016020">
    <property type="term" value="C:membrane"/>
    <property type="evidence" value="ECO:0007669"/>
    <property type="project" value="UniProtKB-SubCell"/>
</dbReference>
<evidence type="ECO:0000256" key="3">
    <source>
        <dbReference type="ARBA" id="ARBA00022989"/>
    </source>
</evidence>
<keyword evidence="3 5" id="KW-1133">Transmembrane helix</keyword>
<feature type="domain" description="Integral membrane bound transporter" evidence="6">
    <location>
        <begin position="193"/>
        <end position="319"/>
    </location>
</feature>
<feature type="transmembrane region" description="Helical" evidence="5">
    <location>
        <begin position="139"/>
        <end position="158"/>
    </location>
</feature>
<dbReference type="Pfam" id="PF13515">
    <property type="entry name" value="FUSC_2"/>
    <property type="match status" value="1"/>
</dbReference>
<dbReference type="EMBL" id="FOEP01000004">
    <property type="protein sequence ID" value="SEQ12628.1"/>
    <property type="molecule type" value="Genomic_DNA"/>
</dbReference>
<proteinExistence type="predicted"/>
<accession>A0A1H9DIQ7</accession>
<feature type="transmembrane region" description="Helical" evidence="5">
    <location>
        <begin position="309"/>
        <end position="331"/>
    </location>
</feature>
<name>A0A1H9DIQ7_9RHOB</name>
<evidence type="ECO:0000256" key="1">
    <source>
        <dbReference type="ARBA" id="ARBA00004141"/>
    </source>
</evidence>
<feature type="transmembrane region" description="Helical" evidence="5">
    <location>
        <begin position="201"/>
        <end position="218"/>
    </location>
</feature>
<keyword evidence="4 5" id="KW-0472">Membrane</keyword>
<evidence type="ECO:0000256" key="2">
    <source>
        <dbReference type="ARBA" id="ARBA00022692"/>
    </source>
</evidence>
<evidence type="ECO:0000313" key="8">
    <source>
        <dbReference type="Proteomes" id="UP000198634"/>
    </source>
</evidence>
<keyword evidence="2 5" id="KW-0812">Transmembrane</keyword>
<protein>
    <submittedName>
        <fullName evidence="7">Fusaric acid resistance protein-like</fullName>
    </submittedName>
</protein>
<comment type="subcellular location">
    <subcellularLocation>
        <location evidence="1">Membrane</location>
        <topology evidence="1">Multi-pass membrane protein</topology>
    </subcellularLocation>
</comment>
<feature type="transmembrane region" description="Helical" evidence="5">
    <location>
        <begin position="174"/>
        <end position="195"/>
    </location>
</feature>
<evidence type="ECO:0000256" key="5">
    <source>
        <dbReference type="SAM" id="Phobius"/>
    </source>
</evidence>
<evidence type="ECO:0000259" key="6">
    <source>
        <dbReference type="Pfam" id="PF13515"/>
    </source>
</evidence>